<sequence length="50" mass="5900">MAMNIVASYKTWRKFRETYNELSRLNNRELADLGIHRGEIERVAKQAVGY</sequence>
<dbReference type="RefSeq" id="WP_323181546.1">
    <property type="nucleotide sequence ID" value="NZ_JAPKNI010000001.1"/>
</dbReference>
<dbReference type="Pfam" id="PF06568">
    <property type="entry name" value="YjiS-like"/>
    <property type="match status" value="1"/>
</dbReference>
<protein>
    <submittedName>
        <fullName evidence="2">Uncharacterized protein YjiS (DUF1127 family)</fullName>
    </submittedName>
</protein>
<organism evidence="2 3">
    <name type="scientific">Kaistia defluvii</name>
    <dbReference type="NCBI Taxonomy" id="410841"/>
    <lineage>
        <taxon>Bacteria</taxon>
        <taxon>Pseudomonadati</taxon>
        <taxon>Pseudomonadota</taxon>
        <taxon>Alphaproteobacteria</taxon>
        <taxon>Hyphomicrobiales</taxon>
        <taxon>Kaistiaceae</taxon>
        <taxon>Kaistia</taxon>
    </lineage>
</organism>
<name>A0ABV2R0N7_9HYPH</name>
<proteinExistence type="predicted"/>
<evidence type="ECO:0000313" key="3">
    <source>
        <dbReference type="Proteomes" id="UP001549321"/>
    </source>
</evidence>
<reference evidence="2 3" key="1">
    <citation type="submission" date="2024-06" db="EMBL/GenBank/DDBJ databases">
        <title>Sorghum-associated microbial communities from plants grown in Nebraska, USA.</title>
        <authorList>
            <person name="Schachtman D."/>
        </authorList>
    </citation>
    <scope>NUCLEOTIDE SEQUENCE [LARGE SCALE GENOMIC DNA]</scope>
    <source>
        <strain evidence="2 3">3207</strain>
    </source>
</reference>
<accession>A0ABV2R0N7</accession>
<evidence type="ECO:0000259" key="1">
    <source>
        <dbReference type="Pfam" id="PF06568"/>
    </source>
</evidence>
<comment type="caution">
    <text evidence="2">The sequence shown here is derived from an EMBL/GenBank/DDBJ whole genome shotgun (WGS) entry which is preliminary data.</text>
</comment>
<dbReference type="EMBL" id="JBEPSM010000001">
    <property type="protein sequence ID" value="MET4634621.1"/>
    <property type="molecule type" value="Genomic_DNA"/>
</dbReference>
<dbReference type="Proteomes" id="UP001549321">
    <property type="component" value="Unassembled WGS sequence"/>
</dbReference>
<evidence type="ECO:0000313" key="2">
    <source>
        <dbReference type="EMBL" id="MET4634621.1"/>
    </source>
</evidence>
<gene>
    <name evidence="2" type="ORF">ABIE08_002534</name>
</gene>
<dbReference type="InterPro" id="IPR009506">
    <property type="entry name" value="YjiS-like"/>
</dbReference>
<keyword evidence="3" id="KW-1185">Reference proteome</keyword>
<feature type="domain" description="YjiS-like" evidence="1">
    <location>
        <begin position="6"/>
        <end position="41"/>
    </location>
</feature>